<dbReference type="KEGG" id="slac:SKTS_23600"/>
<dbReference type="GO" id="GO:0030435">
    <property type="term" value="P:sporulation resulting in formation of a cellular spore"/>
    <property type="evidence" value="ECO:0007669"/>
    <property type="project" value="UniProtKB-KW"/>
</dbReference>
<evidence type="ECO:0000256" key="3">
    <source>
        <dbReference type="SAM" id="MobiDB-lite"/>
    </source>
</evidence>
<organism evidence="4 5">
    <name type="scientific">Sulfurimicrobium lacus</name>
    <dbReference type="NCBI Taxonomy" id="2715678"/>
    <lineage>
        <taxon>Bacteria</taxon>
        <taxon>Pseudomonadati</taxon>
        <taxon>Pseudomonadota</taxon>
        <taxon>Betaproteobacteria</taxon>
        <taxon>Nitrosomonadales</taxon>
        <taxon>Sulfuricellaceae</taxon>
        <taxon>Sulfurimicrobium</taxon>
    </lineage>
</organism>
<dbReference type="RefSeq" id="WP_198420358.1">
    <property type="nucleotide sequence ID" value="NZ_AP022853.1"/>
</dbReference>
<reference evidence="5" key="1">
    <citation type="submission" date="2020-03" db="EMBL/GenBank/DDBJ databases">
        <title>Complete genome sequence of sulfur-oxidizing bacterium skT11.</title>
        <authorList>
            <person name="Kanda M."/>
            <person name="Kojima H."/>
            <person name="Fukui M."/>
        </authorList>
    </citation>
    <scope>NUCLEOTIDE SEQUENCE [LARGE SCALE GENOMIC DNA]</scope>
    <source>
        <strain evidence="5">skT11</strain>
    </source>
</reference>
<evidence type="ECO:0000313" key="5">
    <source>
        <dbReference type="Proteomes" id="UP000502260"/>
    </source>
</evidence>
<sequence length="381" mass="42767">MNNALKTSAPSGGGIHIQGTSKLGNEAARKNFLRQLESLGLDGYVNTSQSDARLPSLRFQLRAELADEWAPGCDTIQLGDKLALDAQGNACDLEREILLSMLLAPVAFEFPSHDELASAVRVRKNIVAAARRTSLAFHATEAERPAEYWTYDEDRGFTILPGKPLVTALQKATQPDVSGKLYSFSCYRATEYVILLGIAQELEKANPELFTRLQQQWNTRAIKSGEFHEVFLREYGSMGEPLPPKFYVPGDRLWFRNPDAHSSDVTGYEGSWVFYLGGGLFTNFWNRDKPFTLATKCLEIFHWRNATCRDHAGELRIDEEIVEQRVRESMNDPAEVERILQVMLRLRDPQGVYVDGGCIDTSREYPRLVCPGTSDLVLPAC</sequence>
<keyword evidence="4" id="KW-0449">Lipoprotein</keyword>
<dbReference type="AlphaFoldDB" id="A0A6F8VCS4"/>
<gene>
    <name evidence="4" type="ORF">SKTS_23600</name>
</gene>
<dbReference type="Proteomes" id="UP000502260">
    <property type="component" value="Chromosome"/>
</dbReference>
<keyword evidence="1" id="KW-0808">Transferase</keyword>
<proteinExistence type="predicted"/>
<dbReference type="EMBL" id="AP022853">
    <property type="protein sequence ID" value="BCB27474.1"/>
    <property type="molecule type" value="Genomic_DNA"/>
</dbReference>
<keyword evidence="2" id="KW-0749">Sporulation</keyword>
<protein>
    <submittedName>
        <fullName evidence="4">Lipoprotein</fullName>
    </submittedName>
</protein>
<evidence type="ECO:0000313" key="4">
    <source>
        <dbReference type="EMBL" id="BCB27474.1"/>
    </source>
</evidence>
<name>A0A6F8VCS4_9PROT</name>
<dbReference type="InterPro" id="IPR020916">
    <property type="entry name" value="Gln_gamma-glutamylTfrase_bac"/>
</dbReference>
<evidence type="ECO:0000256" key="1">
    <source>
        <dbReference type="ARBA" id="ARBA00022679"/>
    </source>
</evidence>
<dbReference type="Pfam" id="PF20085">
    <property type="entry name" value="TGL"/>
    <property type="match status" value="1"/>
</dbReference>
<accession>A0A6F8VCS4</accession>
<feature type="compositionally biased region" description="Polar residues" evidence="3">
    <location>
        <begin position="1"/>
        <end position="10"/>
    </location>
</feature>
<feature type="region of interest" description="Disordered" evidence="3">
    <location>
        <begin position="1"/>
        <end position="20"/>
    </location>
</feature>
<keyword evidence="5" id="KW-1185">Reference proteome</keyword>
<dbReference type="GO" id="GO:0003810">
    <property type="term" value="F:protein-glutamine gamma-glutamyltransferase activity"/>
    <property type="evidence" value="ECO:0007669"/>
    <property type="project" value="InterPro"/>
</dbReference>
<evidence type="ECO:0000256" key="2">
    <source>
        <dbReference type="ARBA" id="ARBA00022969"/>
    </source>
</evidence>